<organism evidence="6 7">
    <name type="scientific">Azospirillum rugosum</name>
    <dbReference type="NCBI Taxonomy" id="416170"/>
    <lineage>
        <taxon>Bacteria</taxon>
        <taxon>Pseudomonadati</taxon>
        <taxon>Pseudomonadota</taxon>
        <taxon>Alphaproteobacteria</taxon>
        <taxon>Rhodospirillales</taxon>
        <taxon>Azospirillaceae</taxon>
        <taxon>Azospirillum</taxon>
    </lineage>
</organism>
<dbReference type="Pfam" id="PF00239">
    <property type="entry name" value="Resolvase"/>
    <property type="match status" value="1"/>
</dbReference>
<dbReference type="RefSeq" id="WP_209768986.1">
    <property type="nucleotide sequence ID" value="NZ_JAGINP010000017.1"/>
</dbReference>
<dbReference type="Proteomes" id="UP000781958">
    <property type="component" value="Unassembled WGS sequence"/>
</dbReference>
<keyword evidence="2" id="KW-0238">DNA-binding</keyword>
<dbReference type="PROSITE" id="PS00397">
    <property type="entry name" value="RECOMBINASES_1"/>
    <property type="match status" value="1"/>
</dbReference>
<evidence type="ECO:0000313" key="6">
    <source>
        <dbReference type="EMBL" id="MBP2294708.1"/>
    </source>
</evidence>
<feature type="domain" description="Resolvase/invertase-type recombinase catalytic" evidence="5">
    <location>
        <begin position="2"/>
        <end position="152"/>
    </location>
</feature>
<dbReference type="Gene3D" id="3.90.1750.20">
    <property type="entry name" value="Putative Large Serine Recombinase, Chain B, Domain 2"/>
    <property type="match status" value="1"/>
</dbReference>
<comment type="caution">
    <text evidence="6">The sequence shown here is derived from an EMBL/GenBank/DDBJ whole genome shotgun (WGS) entry which is preliminary data.</text>
</comment>
<dbReference type="CDD" id="cd03768">
    <property type="entry name" value="SR_ResInv"/>
    <property type="match status" value="1"/>
</dbReference>
<dbReference type="Gene3D" id="3.40.50.1390">
    <property type="entry name" value="Resolvase, N-terminal catalytic domain"/>
    <property type="match status" value="1"/>
</dbReference>
<sequence>MAVYGYARVSTAEQAADDKSSLETQRRKIEAIAVCGDRTVDRMFEEPGASGGKALAERPAGQELLSVLRPGDTVIIAKLDRGFRNAADALATVNAWKERGIDLIVSDMGAEPVTQNGVSKMFFGMLALVAEFERERIKERLAEGRAGKQAKGGHIGGTAPFGYRVEGAGRDARLFPIPEQQVALATMRELRAAGLSFRAIAAQVEERHGLKVSHMAVKTALERAAE</sequence>
<dbReference type="InterPro" id="IPR038109">
    <property type="entry name" value="DNA_bind_recomb_sf"/>
</dbReference>
<dbReference type="SUPFAM" id="SSF53041">
    <property type="entry name" value="Resolvase-like"/>
    <property type="match status" value="1"/>
</dbReference>
<keyword evidence="1" id="KW-0229">DNA integration</keyword>
<evidence type="ECO:0000256" key="1">
    <source>
        <dbReference type="ARBA" id="ARBA00022908"/>
    </source>
</evidence>
<dbReference type="InterPro" id="IPR050639">
    <property type="entry name" value="SSR_resolvase"/>
</dbReference>
<keyword evidence="7" id="KW-1185">Reference proteome</keyword>
<reference evidence="6 7" key="1">
    <citation type="submission" date="2021-03" db="EMBL/GenBank/DDBJ databases">
        <title>Genomic Encyclopedia of Type Strains, Phase III (KMG-III): the genomes of soil and plant-associated and newly described type strains.</title>
        <authorList>
            <person name="Whitman W."/>
        </authorList>
    </citation>
    <scope>NUCLEOTIDE SEQUENCE [LARGE SCALE GENOMIC DNA]</scope>
    <source>
        <strain evidence="6 7">IMMIB AFH-6</strain>
    </source>
</reference>
<evidence type="ECO:0000256" key="3">
    <source>
        <dbReference type="ARBA" id="ARBA00023172"/>
    </source>
</evidence>
<evidence type="ECO:0000256" key="4">
    <source>
        <dbReference type="PROSITE-ProRule" id="PRU10137"/>
    </source>
</evidence>
<dbReference type="SMART" id="SM00857">
    <property type="entry name" value="Resolvase"/>
    <property type="match status" value="1"/>
</dbReference>
<dbReference type="PANTHER" id="PTHR30461:SF2">
    <property type="entry name" value="SERINE RECOMBINASE PINE-RELATED"/>
    <property type="match status" value="1"/>
</dbReference>
<protein>
    <submittedName>
        <fullName evidence="6">DNA invertase Pin-like site-specific DNA recombinase</fullName>
    </submittedName>
</protein>
<keyword evidence="3" id="KW-0233">DNA recombination</keyword>
<dbReference type="PROSITE" id="PS51736">
    <property type="entry name" value="RECOMBINASES_3"/>
    <property type="match status" value="1"/>
</dbReference>
<gene>
    <name evidence="6" type="ORF">J2851_004498</name>
</gene>
<name>A0ABS4SQ68_9PROT</name>
<dbReference type="InterPro" id="IPR006118">
    <property type="entry name" value="Recombinase_CS"/>
</dbReference>
<evidence type="ECO:0000313" key="7">
    <source>
        <dbReference type="Proteomes" id="UP000781958"/>
    </source>
</evidence>
<feature type="active site" description="O-(5'-phospho-DNA)-serine intermediate" evidence="4">
    <location>
        <position position="10"/>
    </location>
</feature>
<proteinExistence type="predicted"/>
<accession>A0ABS4SQ68</accession>
<evidence type="ECO:0000259" key="5">
    <source>
        <dbReference type="PROSITE" id="PS51736"/>
    </source>
</evidence>
<dbReference type="InterPro" id="IPR036162">
    <property type="entry name" value="Resolvase-like_N_sf"/>
</dbReference>
<dbReference type="EMBL" id="JAGINP010000017">
    <property type="protein sequence ID" value="MBP2294708.1"/>
    <property type="molecule type" value="Genomic_DNA"/>
</dbReference>
<dbReference type="InterPro" id="IPR006119">
    <property type="entry name" value="Resolv_N"/>
</dbReference>
<dbReference type="PANTHER" id="PTHR30461">
    <property type="entry name" value="DNA-INVERTASE FROM LAMBDOID PROPHAGE"/>
    <property type="match status" value="1"/>
</dbReference>
<evidence type="ECO:0000256" key="2">
    <source>
        <dbReference type="ARBA" id="ARBA00023125"/>
    </source>
</evidence>